<dbReference type="AlphaFoldDB" id="A0AAJ1SH21"/>
<evidence type="ECO:0000313" key="2">
    <source>
        <dbReference type="Proteomes" id="UP001229081"/>
    </source>
</evidence>
<evidence type="ECO:0000313" key="1">
    <source>
        <dbReference type="EMBL" id="MDP7739254.1"/>
    </source>
</evidence>
<comment type="caution">
    <text evidence="1">The sequence shown here is derived from an EMBL/GenBank/DDBJ whole genome shotgun (WGS) entry which is preliminary data.</text>
</comment>
<accession>A0AAJ1SH21</accession>
<proteinExistence type="predicted"/>
<organism evidence="1 2">
    <name type="scientific">Mycobacterium paragordonae</name>
    <dbReference type="NCBI Taxonomy" id="1389713"/>
    <lineage>
        <taxon>Bacteria</taxon>
        <taxon>Bacillati</taxon>
        <taxon>Actinomycetota</taxon>
        <taxon>Actinomycetes</taxon>
        <taxon>Mycobacteriales</taxon>
        <taxon>Mycobacteriaceae</taxon>
        <taxon>Mycobacterium</taxon>
    </lineage>
</organism>
<protein>
    <submittedName>
        <fullName evidence="1">Uncharacterized protein</fullName>
    </submittedName>
</protein>
<dbReference type="EMBL" id="JAUFSA010000004">
    <property type="protein sequence ID" value="MDP7739254.1"/>
    <property type="molecule type" value="Genomic_DNA"/>
</dbReference>
<name>A0AAJ1SH21_9MYCO</name>
<dbReference type="RefSeq" id="WP_133437142.1">
    <property type="nucleotide sequence ID" value="NZ_JAUFSA010000004.1"/>
</dbReference>
<reference evidence="1" key="1">
    <citation type="submission" date="2023-06" db="EMBL/GenBank/DDBJ databases">
        <title>Identification of two novel mycobacterium reveal diversities and complexities of Mycobacterium gordonae clade.</title>
        <authorList>
            <person name="Matsumoto Y."/>
            <person name="Nakamura S."/>
            <person name="Motooka D."/>
            <person name="Fukushima K."/>
        </authorList>
    </citation>
    <scope>NUCLEOTIDE SEQUENCE</scope>
    <source>
        <strain evidence="1">TY812</strain>
    </source>
</reference>
<dbReference type="Proteomes" id="UP001229081">
    <property type="component" value="Unassembled WGS sequence"/>
</dbReference>
<sequence>MKRHVISPPPVFGSSRRAVVVSMSALAVVLSVLLVASWELPGVPASSVVQCRAVAAGPDGNGEAVIRAGAALDIAADGIVIGLAVALQETGLRNLANPSVPETLSLPHDGLAADHRAVGILALNEQWGTAVELMSPDTAARKWFTAMRGIEGWQAMAPQQVASAVMHSALPDTYAGRLGEARRFYERHREASAAMCDAQGRW</sequence>
<gene>
    <name evidence="1" type="ORF">QXL92_31465</name>
</gene>